<sequence length="91" mass="10196">DQEGYLFLWVKLQQHLFRDVSDALSAPLIGYFGHNADGCCRIQARYAPLQMCQISSSILLSLPDAHTGTADSPLRFLDTQLSDKVAHHPQR</sequence>
<comment type="caution">
    <text evidence="1">The sequence shown here is derived from an EMBL/GenBank/DDBJ whole genome shotgun (WGS) entry which is preliminary data.</text>
</comment>
<evidence type="ECO:0000313" key="2">
    <source>
        <dbReference type="Proteomes" id="UP001228049"/>
    </source>
</evidence>
<evidence type="ECO:0000313" key="1">
    <source>
        <dbReference type="EMBL" id="KAK1887410.1"/>
    </source>
</evidence>
<feature type="non-terminal residue" evidence="1">
    <location>
        <position position="91"/>
    </location>
</feature>
<reference evidence="1" key="1">
    <citation type="submission" date="2023-04" db="EMBL/GenBank/DDBJ databases">
        <title>Chromosome-level genome of Chaenocephalus aceratus.</title>
        <authorList>
            <person name="Park H."/>
        </authorList>
    </citation>
    <scope>NUCLEOTIDE SEQUENCE</scope>
    <source>
        <strain evidence="1">DE</strain>
        <tissue evidence="1">Muscle</tissue>
    </source>
</reference>
<organism evidence="1 2">
    <name type="scientific">Dissostichus eleginoides</name>
    <name type="common">Patagonian toothfish</name>
    <name type="synonym">Dissostichus amissus</name>
    <dbReference type="NCBI Taxonomy" id="100907"/>
    <lineage>
        <taxon>Eukaryota</taxon>
        <taxon>Metazoa</taxon>
        <taxon>Chordata</taxon>
        <taxon>Craniata</taxon>
        <taxon>Vertebrata</taxon>
        <taxon>Euteleostomi</taxon>
        <taxon>Actinopterygii</taxon>
        <taxon>Neopterygii</taxon>
        <taxon>Teleostei</taxon>
        <taxon>Neoteleostei</taxon>
        <taxon>Acanthomorphata</taxon>
        <taxon>Eupercaria</taxon>
        <taxon>Perciformes</taxon>
        <taxon>Notothenioidei</taxon>
        <taxon>Nototheniidae</taxon>
        <taxon>Dissostichus</taxon>
    </lineage>
</organism>
<feature type="non-terminal residue" evidence="1">
    <location>
        <position position="1"/>
    </location>
</feature>
<dbReference type="Proteomes" id="UP001228049">
    <property type="component" value="Unassembled WGS sequence"/>
</dbReference>
<accession>A0AAD9BNX9</accession>
<protein>
    <submittedName>
        <fullName evidence="1">Rab GTPase-activating protein 1</fullName>
    </submittedName>
</protein>
<gene>
    <name evidence="1" type="ORF">KUDE01_028199</name>
</gene>
<name>A0AAD9BNX9_DISEL</name>
<dbReference type="AlphaFoldDB" id="A0AAD9BNX9"/>
<keyword evidence="2" id="KW-1185">Reference proteome</keyword>
<proteinExistence type="predicted"/>
<dbReference type="EMBL" id="JASDAP010000018">
    <property type="protein sequence ID" value="KAK1887410.1"/>
    <property type="molecule type" value="Genomic_DNA"/>
</dbReference>